<keyword evidence="12" id="KW-1185">Reference proteome</keyword>
<evidence type="ECO:0000256" key="8">
    <source>
        <dbReference type="PIRSR" id="PIRSR001084-2"/>
    </source>
</evidence>
<feature type="domain" description="Glycoside hydrolase family 42 N-terminal" evidence="9">
    <location>
        <begin position="19"/>
        <end position="388"/>
    </location>
</feature>
<dbReference type="Pfam" id="PF08532">
    <property type="entry name" value="Glyco_hydro_42M"/>
    <property type="match status" value="1"/>
</dbReference>
<evidence type="ECO:0000259" key="9">
    <source>
        <dbReference type="Pfam" id="PF02449"/>
    </source>
</evidence>
<dbReference type="EMBL" id="JACCBV010000001">
    <property type="protein sequence ID" value="NYE19011.1"/>
    <property type="molecule type" value="Genomic_DNA"/>
</dbReference>
<sequence length="673" mass="73149">MSAARAGWSSPTRIRFGGDYNPEQHPERVWVEDVRLMREARVDLVNVGVFAWSWLEPADGEFDFSGMDRVLDLLHAAGIGVGLGTATASPPPWLTHAHPEILPRTADGTVLGPGSRQHYAPSSPVFRRYAARLTGAVAERYARHPAVRLWHVGNEYGCHVPIDCSDAAASAFRVWLEERYTSVDALNEAWGTMFWSHRYRSFDEVQPPARMPHIPNPGHLLDFRRFSSDALLECFLMEKRIIRAAGGEQPVTTNLIGPFPTIDFWRWAPHLDIVSVDCYPDLGHPDGFREAAFHCDLARSLAGDKPWLRMEASPEPAAGRAAIGPRDRGLASALAWQAVGRGADGIQFFQWRQSSAGAERFHPAMVPHAGTDTHTWAEMTRLGAELASFAPPVGSDADGARVAVVLDVENWWALEAPDLPVRVDFSHVVQRWYRALHAAHIAVDLVPSTADLSSYRLVIAPQLFLLSDSAAEGLRRFAEAGGVLFVGAYSDVVDESGRIRDGGHLRGLGETLGVGVAGHFALALRDAAASVPVEGSVAFAGESLVEDVRPMSGTEVVSRFGGGRFVDRPALTRVAVGEGSAWYAATIPDAAGTATLVARMLADARVSAEVPGLPASVEFMRRGELVTLIAHGEQVTVDLRGWETLDGRRLADRELVALDVLHMRRAAVAGGER</sequence>
<dbReference type="GO" id="GO:0005975">
    <property type="term" value="P:carbohydrate metabolic process"/>
    <property type="evidence" value="ECO:0007669"/>
    <property type="project" value="InterPro"/>
</dbReference>
<dbReference type="InterPro" id="IPR029062">
    <property type="entry name" value="Class_I_gatase-like"/>
</dbReference>
<dbReference type="InterPro" id="IPR013529">
    <property type="entry name" value="Glyco_hydro_42_N"/>
</dbReference>
<evidence type="ECO:0000256" key="1">
    <source>
        <dbReference type="ARBA" id="ARBA00001412"/>
    </source>
</evidence>
<evidence type="ECO:0000256" key="2">
    <source>
        <dbReference type="ARBA" id="ARBA00005940"/>
    </source>
</evidence>
<proteinExistence type="inferred from homology"/>
<dbReference type="Pfam" id="PF02449">
    <property type="entry name" value="Glyco_hydro_42"/>
    <property type="match status" value="1"/>
</dbReference>
<evidence type="ECO:0000313" key="12">
    <source>
        <dbReference type="Proteomes" id="UP000576969"/>
    </source>
</evidence>
<comment type="catalytic activity">
    <reaction evidence="1 6">
        <text>Hydrolysis of terminal non-reducing beta-D-galactose residues in beta-D-galactosides.</text>
        <dbReference type="EC" id="3.2.1.23"/>
    </reaction>
</comment>
<dbReference type="Gene3D" id="3.20.20.80">
    <property type="entry name" value="Glycosidases"/>
    <property type="match status" value="1"/>
</dbReference>
<protein>
    <recommendedName>
        <fullName evidence="3 6">Beta-galactosidase</fullName>
        <shortName evidence="6">Beta-gal</shortName>
        <ecNumber evidence="3 6">3.2.1.23</ecNumber>
    </recommendedName>
</protein>
<gene>
    <name evidence="11" type="ORF">BJ991_001039</name>
</gene>
<feature type="active site" description="Nucleophile" evidence="7">
    <location>
        <position position="311"/>
    </location>
</feature>
<dbReference type="GO" id="GO:0009341">
    <property type="term" value="C:beta-galactosidase complex"/>
    <property type="evidence" value="ECO:0007669"/>
    <property type="project" value="InterPro"/>
</dbReference>
<dbReference type="EC" id="3.2.1.23" evidence="3 6"/>
<dbReference type="SUPFAM" id="SSF51445">
    <property type="entry name" value="(Trans)glycosidases"/>
    <property type="match status" value="1"/>
</dbReference>
<evidence type="ECO:0000256" key="7">
    <source>
        <dbReference type="PIRSR" id="PIRSR001084-1"/>
    </source>
</evidence>
<dbReference type="Proteomes" id="UP000576969">
    <property type="component" value="Unassembled WGS sequence"/>
</dbReference>
<feature type="binding site" evidence="8">
    <location>
        <position position="116"/>
    </location>
    <ligand>
        <name>substrate</name>
    </ligand>
</feature>
<evidence type="ECO:0000259" key="10">
    <source>
        <dbReference type="Pfam" id="PF08532"/>
    </source>
</evidence>
<comment type="caution">
    <text evidence="11">The sequence shown here is derived from an EMBL/GenBank/DDBJ whole genome shotgun (WGS) entry which is preliminary data.</text>
</comment>
<evidence type="ECO:0000256" key="6">
    <source>
        <dbReference type="PIRNR" id="PIRNR001084"/>
    </source>
</evidence>
<dbReference type="InterPro" id="IPR003476">
    <property type="entry name" value="Glyco_hydro_42"/>
</dbReference>
<dbReference type="GO" id="GO:0004565">
    <property type="term" value="F:beta-galactosidase activity"/>
    <property type="evidence" value="ECO:0007669"/>
    <property type="project" value="UniProtKB-EC"/>
</dbReference>
<reference evidence="11 12" key="1">
    <citation type="submission" date="2020-07" db="EMBL/GenBank/DDBJ databases">
        <title>Sequencing the genomes of 1000 actinobacteria strains.</title>
        <authorList>
            <person name="Klenk H.-P."/>
        </authorList>
    </citation>
    <scope>NUCLEOTIDE SEQUENCE [LARGE SCALE GENOMIC DNA]</scope>
    <source>
        <strain evidence="11 12">DSM 24662</strain>
    </source>
</reference>
<dbReference type="Gene3D" id="3.40.50.880">
    <property type="match status" value="1"/>
</dbReference>
<evidence type="ECO:0000256" key="4">
    <source>
        <dbReference type="ARBA" id="ARBA00022801"/>
    </source>
</evidence>
<dbReference type="PANTHER" id="PTHR36447:SF1">
    <property type="entry name" value="BETA-GALACTOSIDASE GANA"/>
    <property type="match status" value="1"/>
</dbReference>
<feature type="active site" description="Proton donor" evidence="7">
    <location>
        <position position="155"/>
    </location>
</feature>
<evidence type="ECO:0000313" key="11">
    <source>
        <dbReference type="EMBL" id="NYE19011.1"/>
    </source>
</evidence>
<keyword evidence="5 6" id="KW-0326">Glycosidase</keyword>
<dbReference type="PANTHER" id="PTHR36447">
    <property type="entry name" value="BETA-GALACTOSIDASE GANA"/>
    <property type="match status" value="1"/>
</dbReference>
<dbReference type="InterPro" id="IPR013738">
    <property type="entry name" value="Beta_galactosidase_Trimer"/>
</dbReference>
<organism evidence="11 12">
    <name type="scientific">Microbacterium immunditiarum</name>
    <dbReference type="NCBI Taxonomy" id="337480"/>
    <lineage>
        <taxon>Bacteria</taxon>
        <taxon>Bacillati</taxon>
        <taxon>Actinomycetota</taxon>
        <taxon>Actinomycetes</taxon>
        <taxon>Micrococcales</taxon>
        <taxon>Microbacteriaceae</taxon>
        <taxon>Microbacterium</taxon>
    </lineage>
</organism>
<dbReference type="AlphaFoldDB" id="A0A7Y9KIV6"/>
<dbReference type="CDD" id="cd03143">
    <property type="entry name" value="A4_beta-galactosidase_middle_domain"/>
    <property type="match status" value="1"/>
</dbReference>
<comment type="similarity">
    <text evidence="2 6">Belongs to the glycosyl hydrolase 42 family.</text>
</comment>
<accession>A0A7Y9KIV6</accession>
<evidence type="ECO:0000256" key="3">
    <source>
        <dbReference type="ARBA" id="ARBA00012756"/>
    </source>
</evidence>
<dbReference type="InterPro" id="IPR017853">
    <property type="entry name" value="GH"/>
</dbReference>
<feature type="binding site" evidence="8">
    <location>
        <position position="154"/>
    </location>
    <ligand>
        <name>substrate</name>
    </ligand>
</feature>
<feature type="domain" description="Beta-galactosidase trimerisation" evidence="10">
    <location>
        <begin position="400"/>
        <end position="606"/>
    </location>
</feature>
<name>A0A7Y9KIV6_9MICO</name>
<evidence type="ECO:0000256" key="5">
    <source>
        <dbReference type="ARBA" id="ARBA00023295"/>
    </source>
</evidence>
<keyword evidence="4 6" id="KW-0378">Hydrolase</keyword>
<dbReference type="SUPFAM" id="SSF52317">
    <property type="entry name" value="Class I glutamine amidotransferase-like"/>
    <property type="match status" value="1"/>
</dbReference>
<dbReference type="PIRSF" id="PIRSF001084">
    <property type="entry name" value="B-galactosidase"/>
    <property type="match status" value="1"/>
</dbReference>
<dbReference type="RefSeq" id="WP_343048657.1">
    <property type="nucleotide sequence ID" value="NZ_JACCBV010000001.1"/>
</dbReference>